<name>A0AAE0N498_9PEZI</name>
<evidence type="ECO:0000256" key="1">
    <source>
        <dbReference type="SAM" id="MobiDB-lite"/>
    </source>
</evidence>
<reference evidence="3" key="2">
    <citation type="submission" date="2023-06" db="EMBL/GenBank/DDBJ databases">
        <authorList>
            <consortium name="Lawrence Berkeley National Laboratory"/>
            <person name="Haridas S."/>
            <person name="Hensen N."/>
            <person name="Bonometti L."/>
            <person name="Westerberg I."/>
            <person name="Brannstrom I.O."/>
            <person name="Guillou S."/>
            <person name="Cros-Aarteil S."/>
            <person name="Calhoun S."/>
            <person name="Kuo A."/>
            <person name="Mondo S."/>
            <person name="Pangilinan J."/>
            <person name="Riley R."/>
            <person name="Labutti K."/>
            <person name="Andreopoulos B."/>
            <person name="Lipzen A."/>
            <person name="Chen C."/>
            <person name="Yanf M."/>
            <person name="Daum C."/>
            <person name="Ng V."/>
            <person name="Clum A."/>
            <person name="Steindorff A."/>
            <person name="Ohm R."/>
            <person name="Martin F."/>
            <person name="Silar P."/>
            <person name="Natvig D."/>
            <person name="Lalanne C."/>
            <person name="Gautier V."/>
            <person name="Ament-Velasquez S.L."/>
            <person name="Kruys A."/>
            <person name="Hutchinson M.I."/>
            <person name="Powell A.J."/>
            <person name="Barry K."/>
            <person name="Miller A.N."/>
            <person name="Grigoriev I.V."/>
            <person name="Debuchy R."/>
            <person name="Gladieux P."/>
            <person name="Thoren M.H."/>
            <person name="Johannesson H."/>
        </authorList>
    </citation>
    <scope>NUCLEOTIDE SEQUENCE</scope>
    <source>
        <strain evidence="3">CBS 958.72</strain>
    </source>
</reference>
<feature type="compositionally biased region" description="Polar residues" evidence="1">
    <location>
        <begin position="108"/>
        <end position="118"/>
    </location>
</feature>
<evidence type="ECO:0000313" key="4">
    <source>
        <dbReference type="Proteomes" id="UP001287356"/>
    </source>
</evidence>
<reference evidence="3" key="1">
    <citation type="journal article" date="2023" name="Mol. Phylogenet. Evol.">
        <title>Genome-scale phylogeny and comparative genomics of the fungal order Sordariales.</title>
        <authorList>
            <person name="Hensen N."/>
            <person name="Bonometti L."/>
            <person name="Westerberg I."/>
            <person name="Brannstrom I.O."/>
            <person name="Guillou S."/>
            <person name="Cros-Aarteil S."/>
            <person name="Calhoun S."/>
            <person name="Haridas S."/>
            <person name="Kuo A."/>
            <person name="Mondo S."/>
            <person name="Pangilinan J."/>
            <person name="Riley R."/>
            <person name="LaButti K."/>
            <person name="Andreopoulos B."/>
            <person name="Lipzen A."/>
            <person name="Chen C."/>
            <person name="Yan M."/>
            <person name="Daum C."/>
            <person name="Ng V."/>
            <person name="Clum A."/>
            <person name="Steindorff A."/>
            <person name="Ohm R.A."/>
            <person name="Martin F."/>
            <person name="Silar P."/>
            <person name="Natvig D.O."/>
            <person name="Lalanne C."/>
            <person name="Gautier V."/>
            <person name="Ament-Velasquez S.L."/>
            <person name="Kruys A."/>
            <person name="Hutchinson M.I."/>
            <person name="Powell A.J."/>
            <person name="Barry K."/>
            <person name="Miller A.N."/>
            <person name="Grigoriev I.V."/>
            <person name="Debuchy R."/>
            <person name="Gladieux P."/>
            <person name="Hiltunen Thoren M."/>
            <person name="Johannesson H."/>
        </authorList>
    </citation>
    <scope>NUCLEOTIDE SEQUENCE</scope>
    <source>
        <strain evidence="3">CBS 958.72</strain>
    </source>
</reference>
<dbReference type="GO" id="GO:0005737">
    <property type="term" value="C:cytoplasm"/>
    <property type="evidence" value="ECO:0007669"/>
    <property type="project" value="TreeGrafter"/>
</dbReference>
<dbReference type="SUPFAM" id="SSF54001">
    <property type="entry name" value="Cysteine proteinases"/>
    <property type="match status" value="1"/>
</dbReference>
<dbReference type="Pfam" id="PF01841">
    <property type="entry name" value="Transglut_core"/>
    <property type="match status" value="1"/>
</dbReference>
<feature type="compositionally biased region" description="Low complexity" evidence="1">
    <location>
        <begin position="55"/>
        <end position="65"/>
    </location>
</feature>
<feature type="compositionally biased region" description="Basic and acidic residues" evidence="1">
    <location>
        <begin position="212"/>
        <end position="231"/>
    </location>
</feature>
<proteinExistence type="predicted"/>
<sequence>MAEVDEPQFSTLAERIAALNRQKNFQAPPITVGKRAPPPPPPNRAATVIGTTTIASPPFSASASSDNAVSPQASPAIPPRPTKAVRAATDWAPPPLPRRKTEFENDEQSSVSPRTSAIPNGSYGSSLPPPPLPSRNSQQQISPAIPERRPSTQTVHTRRNSNSSDISYLSTVSSLSLNNTRSSASSVGTDIQPLRRLPPALDQAKLPPLPPTRRELEAKAREREREERENAATRSPSLTPKPSPSVGSRIAEPPSLPPRLPSRPGRPPATARADEPSPALPARRLPPTPTSYPSKSPQGFGGGAAAKSPGSSPPPVPLSSRPTFEQIDAVAFRAAASPSTAPQCLVCRDYSGPDAAAAKYPISSLPRQDPVGYLAHVLCDPFPSHTDKARAIFTWCHHNIAYDVEGFFGGCIPRGQTTAEMIFSGKAVCEGYARVFEGIAKRAGLEVLVVVGHGKGYGFRPLAAGQAPPRRDPTGHAWNAVRIDGGEWKVIDACWGAGAVGEGTYTKRFAPEMFYLSNELIGLKHFPSDRNHFFRSDGRIPSWEEYIVGPVKGEVATWYSGGSDEGLSEFTVSPREKKIPVRSGEVVRFQFSKICEHWRPEQHGKGAQMLFAVQIHGRDGRSDDMVCMETDGFWYWADIDAADLGTPGQMVSLFGFDTLDSQSARGVTKEEFLRKKGRCGYSLVGIAAWDLV</sequence>
<accession>A0AAE0N498</accession>
<feature type="domain" description="Transglutaminase-like" evidence="2">
    <location>
        <begin position="421"/>
        <end position="495"/>
    </location>
</feature>
<comment type="caution">
    <text evidence="3">The sequence shown here is derived from an EMBL/GenBank/DDBJ whole genome shotgun (WGS) entry which is preliminary data.</text>
</comment>
<dbReference type="PANTHER" id="PTHR46333:SF5">
    <property type="entry name" value="TRANSGLUTAMINASE-LIKE DOMAIN-CONTAINING PROTEIN"/>
    <property type="match status" value="1"/>
</dbReference>
<dbReference type="EMBL" id="JAULSN010000006">
    <property type="protein sequence ID" value="KAK3368924.1"/>
    <property type="molecule type" value="Genomic_DNA"/>
</dbReference>
<dbReference type="InterPro" id="IPR052557">
    <property type="entry name" value="CAP/Cytokinesis_protein"/>
</dbReference>
<evidence type="ECO:0000259" key="2">
    <source>
        <dbReference type="SMART" id="SM00460"/>
    </source>
</evidence>
<evidence type="ECO:0000313" key="3">
    <source>
        <dbReference type="EMBL" id="KAK3368924.1"/>
    </source>
</evidence>
<dbReference type="InterPro" id="IPR002931">
    <property type="entry name" value="Transglutaminase-like"/>
</dbReference>
<protein>
    <recommendedName>
        <fullName evidence="2">Transglutaminase-like domain-containing protein</fullName>
    </recommendedName>
</protein>
<dbReference type="SMART" id="SM00460">
    <property type="entry name" value="TGc"/>
    <property type="match status" value="1"/>
</dbReference>
<feature type="compositionally biased region" description="Low complexity" evidence="1">
    <location>
        <begin position="163"/>
        <end position="186"/>
    </location>
</feature>
<dbReference type="PANTHER" id="PTHR46333">
    <property type="entry name" value="CYTOKINESIS PROTEIN 3"/>
    <property type="match status" value="1"/>
</dbReference>
<feature type="region of interest" description="Disordered" evidence="1">
    <location>
        <begin position="21"/>
        <end position="321"/>
    </location>
</feature>
<feature type="compositionally biased region" description="Pro residues" evidence="1">
    <location>
        <begin position="254"/>
        <end position="267"/>
    </location>
</feature>
<dbReference type="Proteomes" id="UP001287356">
    <property type="component" value="Unassembled WGS sequence"/>
</dbReference>
<dbReference type="Gene3D" id="3.10.620.30">
    <property type="match status" value="1"/>
</dbReference>
<keyword evidence="4" id="KW-1185">Reference proteome</keyword>
<dbReference type="InterPro" id="IPR038765">
    <property type="entry name" value="Papain-like_cys_pep_sf"/>
</dbReference>
<gene>
    <name evidence="3" type="ORF">B0T24DRAFT_631078</name>
</gene>
<dbReference type="AlphaFoldDB" id="A0AAE0N498"/>
<organism evidence="3 4">
    <name type="scientific">Lasiosphaeria ovina</name>
    <dbReference type="NCBI Taxonomy" id="92902"/>
    <lineage>
        <taxon>Eukaryota</taxon>
        <taxon>Fungi</taxon>
        <taxon>Dikarya</taxon>
        <taxon>Ascomycota</taxon>
        <taxon>Pezizomycotina</taxon>
        <taxon>Sordariomycetes</taxon>
        <taxon>Sordariomycetidae</taxon>
        <taxon>Sordariales</taxon>
        <taxon>Lasiosphaeriaceae</taxon>
        <taxon>Lasiosphaeria</taxon>
    </lineage>
</organism>